<organism evidence="1 2">
    <name type="scientific">Dovyalis caffra</name>
    <dbReference type="NCBI Taxonomy" id="77055"/>
    <lineage>
        <taxon>Eukaryota</taxon>
        <taxon>Viridiplantae</taxon>
        <taxon>Streptophyta</taxon>
        <taxon>Embryophyta</taxon>
        <taxon>Tracheophyta</taxon>
        <taxon>Spermatophyta</taxon>
        <taxon>Magnoliopsida</taxon>
        <taxon>eudicotyledons</taxon>
        <taxon>Gunneridae</taxon>
        <taxon>Pentapetalae</taxon>
        <taxon>rosids</taxon>
        <taxon>fabids</taxon>
        <taxon>Malpighiales</taxon>
        <taxon>Salicaceae</taxon>
        <taxon>Flacourtieae</taxon>
        <taxon>Dovyalis</taxon>
    </lineage>
</organism>
<dbReference type="AlphaFoldDB" id="A0AAV1RX32"/>
<accession>A0AAV1RX32</accession>
<sequence length="117" mass="12577">MASFVEGFKSKVGVGAAGRSGVTEHGMGCRYEGESWLAYGLGEEEGFPAYGLGMRVRAMAGESGLGREEAIWVWSVRVVRELECTKVGEGDVVDERVPIVEPDGRTRLDGMLGICGY</sequence>
<dbReference type="Proteomes" id="UP001314170">
    <property type="component" value="Unassembled WGS sequence"/>
</dbReference>
<name>A0AAV1RX32_9ROSI</name>
<keyword evidence="2" id="KW-1185">Reference proteome</keyword>
<protein>
    <submittedName>
        <fullName evidence="1">Uncharacterized protein</fullName>
    </submittedName>
</protein>
<dbReference type="EMBL" id="CAWUPB010001159">
    <property type="protein sequence ID" value="CAK7340178.1"/>
    <property type="molecule type" value="Genomic_DNA"/>
</dbReference>
<evidence type="ECO:0000313" key="2">
    <source>
        <dbReference type="Proteomes" id="UP001314170"/>
    </source>
</evidence>
<comment type="caution">
    <text evidence="1">The sequence shown here is derived from an EMBL/GenBank/DDBJ whole genome shotgun (WGS) entry which is preliminary data.</text>
</comment>
<proteinExistence type="predicted"/>
<evidence type="ECO:0000313" key="1">
    <source>
        <dbReference type="EMBL" id="CAK7340178.1"/>
    </source>
</evidence>
<reference evidence="1 2" key="1">
    <citation type="submission" date="2024-01" db="EMBL/GenBank/DDBJ databases">
        <authorList>
            <person name="Waweru B."/>
        </authorList>
    </citation>
    <scope>NUCLEOTIDE SEQUENCE [LARGE SCALE GENOMIC DNA]</scope>
</reference>
<gene>
    <name evidence="1" type="ORF">DCAF_LOCUS15259</name>
</gene>